<gene>
    <name evidence="3" type="ORF">PV367_46530</name>
</gene>
<comment type="caution">
    <text evidence="3">The sequence shown here is derived from an EMBL/GenBank/DDBJ whole genome shotgun (WGS) entry which is preliminary data.</text>
</comment>
<feature type="transmembrane region" description="Helical" evidence="2">
    <location>
        <begin position="255"/>
        <end position="280"/>
    </location>
</feature>
<feature type="transmembrane region" description="Helical" evidence="2">
    <location>
        <begin position="183"/>
        <end position="202"/>
    </location>
</feature>
<dbReference type="RefSeq" id="WP_319700426.1">
    <property type="nucleotide sequence ID" value="NZ_JARAWN010000790.1"/>
</dbReference>
<dbReference type="Proteomes" id="UP001273589">
    <property type="component" value="Unassembled WGS sequence"/>
</dbReference>
<keyword evidence="2" id="KW-0812">Transmembrane</keyword>
<name>A0AAJ2USH1_9ACTN</name>
<feature type="region of interest" description="Disordered" evidence="1">
    <location>
        <begin position="489"/>
        <end position="542"/>
    </location>
</feature>
<feature type="transmembrane region" description="Helical" evidence="2">
    <location>
        <begin position="370"/>
        <end position="389"/>
    </location>
</feature>
<keyword evidence="2" id="KW-0472">Membrane</keyword>
<evidence type="ECO:0000256" key="2">
    <source>
        <dbReference type="SAM" id="Phobius"/>
    </source>
</evidence>
<reference evidence="3" key="1">
    <citation type="journal article" date="2023" name="Microb. Genom.">
        <title>Mesoterricola silvestris gen. nov., sp. nov., Mesoterricola sediminis sp. nov., Geothrix oryzae sp. nov., Geothrix edaphica sp. nov., Geothrix rubra sp. nov., and Geothrix limicola sp. nov., six novel members of Acidobacteriota isolated from soils.</title>
        <authorList>
            <person name="Weisberg A.J."/>
            <person name="Pearce E."/>
            <person name="Kramer C.G."/>
            <person name="Chang J.H."/>
            <person name="Clarke C.R."/>
        </authorList>
    </citation>
    <scope>NUCLEOTIDE SEQUENCE</scope>
    <source>
        <strain evidence="3">ND06-05F</strain>
    </source>
</reference>
<feature type="transmembrane region" description="Helical" evidence="2">
    <location>
        <begin position="401"/>
        <end position="422"/>
    </location>
</feature>
<evidence type="ECO:0000313" key="3">
    <source>
        <dbReference type="EMBL" id="MDX3137086.1"/>
    </source>
</evidence>
<accession>A0AAJ2USH1</accession>
<keyword evidence="2" id="KW-1133">Transmembrane helix</keyword>
<evidence type="ECO:0000256" key="1">
    <source>
        <dbReference type="SAM" id="MobiDB-lite"/>
    </source>
</evidence>
<feature type="transmembrane region" description="Helical" evidence="2">
    <location>
        <begin position="451"/>
        <end position="470"/>
    </location>
</feature>
<dbReference type="EMBL" id="JARAWN010000790">
    <property type="protein sequence ID" value="MDX3137086.1"/>
    <property type="molecule type" value="Genomic_DNA"/>
</dbReference>
<evidence type="ECO:0000313" key="4">
    <source>
        <dbReference type="Proteomes" id="UP001273589"/>
    </source>
</evidence>
<feature type="transmembrane region" description="Helical" evidence="2">
    <location>
        <begin position="101"/>
        <end position="123"/>
    </location>
</feature>
<feature type="transmembrane region" description="Helical" evidence="2">
    <location>
        <begin position="565"/>
        <end position="588"/>
    </location>
</feature>
<sequence>VPAHPSPAGAFFGRAFRGDWGGSALAALWPVGLLFAAAVALALPSYGQGGPDEEDFVGFGDRLGLALATLLQGLGGGFTVSERGGGDYTGDFRSTEGALTVTLVPLTVTALFVGALFIGVRLLRTRLVTRAAYGSAYGGGPGGAYGGGYAGGYAGGYGGAYAGAGAGGPGVVPGGSRTAGLEAAVRVTLLVTVAVLVLGLFAQPEIAVAEVSTSAWRAALGALLLTAAVSAGLLQRDDLAAWLAVRPGPRALIRATGTAVRAMAAVLALCSLVAFVVLAANDEWQAEWDEDLSPLLLVLLVLPNLAVNLLGLSWGASVEGEAGRTGYGDDSSFRSDSSGDYGLVESGPYGGGYEREAFGLSELGDAVNSWAVVGALTLGAVCALILGVLAARRSSGRGEQLLAAGVFFGLFLLLAGISGFGMEASGSATTEFSSEFSAAGQVDAGLDIPEVLLFGLLWIFGAAFLAPYLVQMTGARTAVIAPPVPAMPSGGPAAHGPMPSGGPAAHGPMPSGGPAAHGPMPSGGPAAHGIPHQPSAPAPYEPPLVELGHPHLPPAEPAGPRKRTLIWTITIAAAFVIGGGGAAAILLWQR</sequence>
<organism evidence="3 4">
    <name type="scientific">Streptomyces europaeiscabiei</name>
    <dbReference type="NCBI Taxonomy" id="146819"/>
    <lineage>
        <taxon>Bacteria</taxon>
        <taxon>Bacillati</taxon>
        <taxon>Actinomycetota</taxon>
        <taxon>Actinomycetes</taxon>
        <taxon>Kitasatosporales</taxon>
        <taxon>Streptomycetaceae</taxon>
        <taxon>Streptomyces</taxon>
    </lineage>
</organism>
<dbReference type="AlphaFoldDB" id="A0AAJ2USH1"/>
<feature type="transmembrane region" description="Helical" evidence="2">
    <location>
        <begin position="20"/>
        <end position="43"/>
    </location>
</feature>
<feature type="non-terminal residue" evidence="3">
    <location>
        <position position="1"/>
    </location>
</feature>
<feature type="transmembrane region" description="Helical" evidence="2">
    <location>
        <begin position="214"/>
        <end position="234"/>
    </location>
</feature>
<protein>
    <submittedName>
        <fullName evidence="3">Proline-rich domain-containing protein</fullName>
    </submittedName>
</protein>
<proteinExistence type="predicted"/>